<feature type="transmembrane region" description="Helical" evidence="1">
    <location>
        <begin position="68"/>
        <end position="92"/>
    </location>
</feature>
<keyword evidence="1" id="KW-0812">Transmembrane</keyword>
<dbReference type="RefSeq" id="WP_191320502.1">
    <property type="nucleotide sequence ID" value="NZ_BNCG01000018.1"/>
</dbReference>
<name>A0ABV7UFD3_9HYPH</name>
<reference evidence="3" key="1">
    <citation type="journal article" date="2019" name="Int. J. Syst. Evol. Microbiol.">
        <title>The Global Catalogue of Microorganisms (GCM) 10K type strain sequencing project: providing services to taxonomists for standard genome sequencing and annotation.</title>
        <authorList>
            <consortium name="The Broad Institute Genomics Platform"/>
            <consortium name="The Broad Institute Genome Sequencing Center for Infectious Disease"/>
            <person name="Wu L."/>
            <person name="Ma J."/>
        </authorList>
    </citation>
    <scope>NUCLEOTIDE SEQUENCE [LARGE SCALE GENOMIC DNA]</scope>
    <source>
        <strain evidence="3">KCTC 42282</strain>
    </source>
</reference>
<keyword evidence="1" id="KW-0472">Membrane</keyword>
<keyword evidence="1" id="KW-1133">Transmembrane helix</keyword>
<keyword evidence="3" id="KW-1185">Reference proteome</keyword>
<evidence type="ECO:0000256" key="1">
    <source>
        <dbReference type="SAM" id="Phobius"/>
    </source>
</evidence>
<sequence>MRAILRFLGFLAVVGGFVALVIDVTRYLANDAWAPARLQGALDAIVTDGGARLAASVSAMAGTMAGSAVTMALAAPASITGLIGGFLLMFIFRKPGRDETAPFQ</sequence>
<feature type="transmembrane region" description="Helical" evidence="1">
    <location>
        <begin position="7"/>
        <end position="29"/>
    </location>
</feature>
<evidence type="ECO:0000313" key="2">
    <source>
        <dbReference type="EMBL" id="MFC3637399.1"/>
    </source>
</evidence>
<proteinExistence type="predicted"/>
<comment type="caution">
    <text evidence="2">The sequence shown here is derived from an EMBL/GenBank/DDBJ whole genome shotgun (WGS) entry which is preliminary data.</text>
</comment>
<dbReference type="Proteomes" id="UP001595704">
    <property type="component" value="Unassembled WGS sequence"/>
</dbReference>
<dbReference type="EMBL" id="JBHRYC010000037">
    <property type="protein sequence ID" value="MFC3637399.1"/>
    <property type="molecule type" value="Genomic_DNA"/>
</dbReference>
<organism evidence="2 3">
    <name type="scientific">Camelimonas fluminis</name>
    <dbReference type="NCBI Taxonomy" id="1576911"/>
    <lineage>
        <taxon>Bacteria</taxon>
        <taxon>Pseudomonadati</taxon>
        <taxon>Pseudomonadota</taxon>
        <taxon>Alphaproteobacteria</taxon>
        <taxon>Hyphomicrobiales</taxon>
        <taxon>Chelatococcaceae</taxon>
        <taxon>Camelimonas</taxon>
    </lineage>
</organism>
<accession>A0ABV7UFD3</accession>
<gene>
    <name evidence="2" type="ORF">ACFONL_08370</name>
</gene>
<evidence type="ECO:0000313" key="3">
    <source>
        <dbReference type="Proteomes" id="UP001595704"/>
    </source>
</evidence>
<protein>
    <submittedName>
        <fullName evidence="2">Uncharacterized protein</fullName>
    </submittedName>
</protein>